<evidence type="ECO:0000313" key="1">
    <source>
        <dbReference type="EMBL" id="MDI9874501.1"/>
    </source>
</evidence>
<dbReference type="RefSeq" id="WP_283381377.1">
    <property type="nucleotide sequence ID" value="NZ_JASHIE010000005.1"/>
</dbReference>
<sequence>MKKKDVYITFPIEYVKGVVAGEVRVDIMASNAIKFGAQKFVKDRFQASFQHAINELGINYDNVPRAAREAEKLYDDWLLSGDSVLCSCKVGMLKEYIFSEKGDFDTIVFCAFLAIKSMLGTNPYGKYTDDYLIARLFGYSTCSKYLDSNASEAEKEARKKLSGRYQLTKIKNELRVNWGLVYYAKKTRGFYISFSMKYEALIFIAEKQRQSYKAKELKRIEEEARSRAAYKLSRK</sequence>
<dbReference type="Proteomes" id="UP001225761">
    <property type="component" value="Unassembled WGS sequence"/>
</dbReference>
<gene>
    <name evidence="1" type="ORF">QM481_08180</name>
</gene>
<protein>
    <submittedName>
        <fullName evidence="1">Uncharacterized protein</fullName>
    </submittedName>
</protein>
<dbReference type="EMBL" id="JASHIE010000005">
    <property type="protein sequence ID" value="MDI9874501.1"/>
    <property type="molecule type" value="Genomic_DNA"/>
</dbReference>
<proteinExistence type="predicted"/>
<organism evidence="1 2">
    <name type="scientific">Flectobacillus rivi</name>
    <dbReference type="NCBI Taxonomy" id="2984209"/>
    <lineage>
        <taxon>Bacteria</taxon>
        <taxon>Pseudomonadati</taxon>
        <taxon>Bacteroidota</taxon>
        <taxon>Cytophagia</taxon>
        <taxon>Cytophagales</taxon>
        <taxon>Flectobacillaceae</taxon>
        <taxon>Flectobacillus</taxon>
    </lineage>
</organism>
<keyword evidence="2" id="KW-1185">Reference proteome</keyword>
<comment type="caution">
    <text evidence="1">The sequence shown here is derived from an EMBL/GenBank/DDBJ whole genome shotgun (WGS) entry which is preliminary data.</text>
</comment>
<name>A0ABT6Z045_9BACT</name>
<evidence type="ECO:0000313" key="2">
    <source>
        <dbReference type="Proteomes" id="UP001225761"/>
    </source>
</evidence>
<reference evidence="1 2" key="1">
    <citation type="submission" date="2023-05" db="EMBL/GenBank/DDBJ databases">
        <title>Novel species of genus Flectobacillus isolated from stream in China.</title>
        <authorList>
            <person name="Lu H."/>
        </authorList>
    </citation>
    <scope>NUCLEOTIDE SEQUENCE [LARGE SCALE GENOMIC DNA]</scope>
    <source>
        <strain evidence="1 2">LFS242W</strain>
    </source>
</reference>
<accession>A0ABT6Z045</accession>